<feature type="region of interest" description="Disordered" evidence="1">
    <location>
        <begin position="335"/>
        <end position="365"/>
    </location>
</feature>
<reference evidence="2" key="2">
    <citation type="journal article" date="2023" name="Proc. Natl. Acad. Sci. U.S.A.">
        <title>A global phylogenomic analysis of the shiitake genus Lentinula.</title>
        <authorList>
            <person name="Sierra-Patev S."/>
            <person name="Min B."/>
            <person name="Naranjo-Ortiz M."/>
            <person name="Looney B."/>
            <person name="Konkel Z."/>
            <person name="Slot J.C."/>
            <person name="Sakamoto Y."/>
            <person name="Steenwyk J.L."/>
            <person name="Rokas A."/>
            <person name="Carro J."/>
            <person name="Camarero S."/>
            <person name="Ferreira P."/>
            <person name="Molpeceres G."/>
            <person name="Ruiz-Duenas F.J."/>
            <person name="Serrano A."/>
            <person name="Henrissat B."/>
            <person name="Drula E."/>
            <person name="Hughes K.W."/>
            <person name="Mata J.L."/>
            <person name="Ishikawa N.K."/>
            <person name="Vargas-Isla R."/>
            <person name="Ushijima S."/>
            <person name="Smith C.A."/>
            <person name="Donoghue J."/>
            <person name="Ahrendt S."/>
            <person name="Andreopoulos W."/>
            <person name="He G."/>
            <person name="LaButti K."/>
            <person name="Lipzen A."/>
            <person name="Ng V."/>
            <person name="Riley R."/>
            <person name="Sandor L."/>
            <person name="Barry K."/>
            <person name="Martinez A.T."/>
            <person name="Xiao Y."/>
            <person name="Gibbons J.G."/>
            <person name="Terashima K."/>
            <person name="Grigoriev I.V."/>
            <person name="Hibbett D."/>
        </authorList>
    </citation>
    <scope>NUCLEOTIDE SEQUENCE</scope>
    <source>
        <strain evidence="2">Sp2 HRB7682 ss15</strain>
    </source>
</reference>
<dbReference type="AlphaFoldDB" id="A0A9W9AF11"/>
<reference evidence="2" key="1">
    <citation type="submission" date="2022-08" db="EMBL/GenBank/DDBJ databases">
        <authorList>
            <consortium name="DOE Joint Genome Institute"/>
            <person name="Min B."/>
            <person name="Riley R."/>
            <person name="Sierra-Patev S."/>
            <person name="Naranjo-Ortiz M."/>
            <person name="Looney B."/>
            <person name="Konkel Z."/>
            <person name="Slot J.C."/>
            <person name="Sakamoto Y."/>
            <person name="Steenwyk J.L."/>
            <person name="Rokas A."/>
            <person name="Carro J."/>
            <person name="Camarero S."/>
            <person name="Ferreira P."/>
            <person name="Molpeceres G."/>
            <person name="Ruiz-Duenas F.J."/>
            <person name="Serrano A."/>
            <person name="Henrissat B."/>
            <person name="Drula E."/>
            <person name="Hughes K.W."/>
            <person name="Mata J.L."/>
            <person name="Ishikawa N.K."/>
            <person name="Vargas-Isla R."/>
            <person name="Ushijima S."/>
            <person name="Smith C.A."/>
            <person name="Ahrendt S."/>
            <person name="Andreopoulos W."/>
            <person name="He G."/>
            <person name="Labutti K."/>
            <person name="Lipzen A."/>
            <person name="Ng V."/>
            <person name="Sandor L."/>
            <person name="Barry K."/>
            <person name="Martinez A.T."/>
            <person name="Xiao Y."/>
            <person name="Gibbons J.G."/>
            <person name="Terashima K."/>
            <person name="Hibbett D.S."/>
            <person name="Grigoriev I.V."/>
        </authorList>
    </citation>
    <scope>NUCLEOTIDE SEQUENCE</scope>
    <source>
        <strain evidence="2">Sp2 HRB7682 ss15</strain>
    </source>
</reference>
<feature type="region of interest" description="Disordered" evidence="1">
    <location>
        <begin position="99"/>
        <end position="135"/>
    </location>
</feature>
<evidence type="ECO:0000313" key="3">
    <source>
        <dbReference type="Proteomes" id="UP001150238"/>
    </source>
</evidence>
<evidence type="ECO:0000313" key="2">
    <source>
        <dbReference type="EMBL" id="KAJ4481374.1"/>
    </source>
</evidence>
<dbReference type="Proteomes" id="UP001150238">
    <property type="component" value="Unassembled WGS sequence"/>
</dbReference>
<organism evidence="2 3">
    <name type="scientific">Lentinula lateritia</name>
    <dbReference type="NCBI Taxonomy" id="40482"/>
    <lineage>
        <taxon>Eukaryota</taxon>
        <taxon>Fungi</taxon>
        <taxon>Dikarya</taxon>
        <taxon>Basidiomycota</taxon>
        <taxon>Agaricomycotina</taxon>
        <taxon>Agaricomycetes</taxon>
        <taxon>Agaricomycetidae</taxon>
        <taxon>Agaricales</taxon>
        <taxon>Marasmiineae</taxon>
        <taxon>Omphalotaceae</taxon>
        <taxon>Lentinula</taxon>
    </lineage>
</organism>
<sequence length="438" mass="47890">MKNSKPKLCDEDDDSEVDAVGRIDEEVKGLEWEIVQADRVVDGSGYSSASPDPSTKIFLLGPRTSSTTNSGEEMLFASGRIPIPVAGIIASGFLVSSSPPPNSIQNTLPDPAPLPQTPKMKQANGPPEVEGTPMSQKCTSHAEDEVPQRASVVNKFLEDDIGDGVVFSLDDFATLILELPVDWKVKEDIALQLDSQAVKDAFEAYLSVAMGVAEAEGKKRKGAAGHETQLYRPLANLLNVLKDSDGEEGRVERDIDEKIFYVQDPRPVLGSRIERKPDLGGIYLQLLELTEDEGLSDYLEKKKKIVGVFWGLLLYFVEVKHRKGNFIGMSIRKAEGTKTPRNGSSQSAVAKGSRRGSRQGSRTTAGPSLSIICHALATTRPVPVITTRCHTSYPPPVCPPHLPKYFQTPPQVFLMPLPKRPSSRHAYESPLADNPFKY</sequence>
<comment type="caution">
    <text evidence="2">The sequence shown here is derived from an EMBL/GenBank/DDBJ whole genome shotgun (WGS) entry which is preliminary data.</text>
</comment>
<feature type="compositionally biased region" description="Polar residues" evidence="1">
    <location>
        <begin position="339"/>
        <end position="348"/>
    </location>
</feature>
<dbReference type="EMBL" id="JANVFS010000014">
    <property type="protein sequence ID" value="KAJ4481374.1"/>
    <property type="molecule type" value="Genomic_DNA"/>
</dbReference>
<protein>
    <submittedName>
        <fullName evidence="2">Uncharacterized protein</fullName>
    </submittedName>
</protein>
<gene>
    <name evidence="2" type="ORF">C8J55DRAFT_559943</name>
</gene>
<name>A0A9W9AF11_9AGAR</name>
<proteinExistence type="predicted"/>
<accession>A0A9W9AF11</accession>
<evidence type="ECO:0000256" key="1">
    <source>
        <dbReference type="SAM" id="MobiDB-lite"/>
    </source>
</evidence>